<reference evidence="4" key="1">
    <citation type="submission" date="2013-03" db="EMBL/GenBank/DDBJ databases">
        <title>The Genome Sequence of Anopheles christyi ACHKN1017.</title>
        <authorList>
            <consortium name="The Broad Institute Genomics Platform"/>
            <person name="Neafsey D.E."/>
            <person name="Besansky N."/>
            <person name="Walker B."/>
            <person name="Young S.K."/>
            <person name="Zeng Q."/>
            <person name="Gargeya S."/>
            <person name="Fitzgerald M."/>
            <person name="Haas B."/>
            <person name="Abouelleil A."/>
            <person name="Allen A.W."/>
            <person name="Alvarado L."/>
            <person name="Arachchi H.M."/>
            <person name="Berlin A.M."/>
            <person name="Chapman S.B."/>
            <person name="Gainer-Dewar J."/>
            <person name="Goldberg J."/>
            <person name="Griggs A."/>
            <person name="Gujja S."/>
            <person name="Hansen M."/>
            <person name="Howarth C."/>
            <person name="Imamovic A."/>
            <person name="Ireland A."/>
            <person name="Larimer J."/>
            <person name="McCowan C."/>
            <person name="Murphy C."/>
            <person name="Pearson M."/>
            <person name="Poon T.W."/>
            <person name="Priest M."/>
            <person name="Roberts A."/>
            <person name="Saif S."/>
            <person name="Shea T."/>
            <person name="Sisk P."/>
            <person name="Sykes S."/>
            <person name="Wortman J."/>
            <person name="Nusbaum C."/>
            <person name="Birren B."/>
        </authorList>
    </citation>
    <scope>NUCLEOTIDE SEQUENCE [LARGE SCALE GENOMIC DNA]</scope>
    <source>
        <strain evidence="4">ACHKN1017</strain>
    </source>
</reference>
<dbReference type="InterPro" id="IPR036508">
    <property type="entry name" value="Chitin-bd_dom_sf"/>
</dbReference>
<dbReference type="Pfam" id="PF01607">
    <property type="entry name" value="CBM_14"/>
    <property type="match status" value="1"/>
</dbReference>
<dbReference type="InterPro" id="IPR002557">
    <property type="entry name" value="Chitin-bd_dom"/>
</dbReference>
<feature type="chain" id="PRO_5008124601" description="Chitin-binding type-2 domain-containing protein" evidence="1">
    <location>
        <begin position="29"/>
        <end position="247"/>
    </location>
</feature>
<dbReference type="GO" id="GO:0005576">
    <property type="term" value="C:extracellular region"/>
    <property type="evidence" value="ECO:0007669"/>
    <property type="project" value="InterPro"/>
</dbReference>
<evidence type="ECO:0000313" key="4">
    <source>
        <dbReference type="Proteomes" id="UP000075881"/>
    </source>
</evidence>
<organism evidence="3 4">
    <name type="scientific">Anopheles christyi</name>
    <dbReference type="NCBI Taxonomy" id="43041"/>
    <lineage>
        <taxon>Eukaryota</taxon>
        <taxon>Metazoa</taxon>
        <taxon>Ecdysozoa</taxon>
        <taxon>Arthropoda</taxon>
        <taxon>Hexapoda</taxon>
        <taxon>Insecta</taxon>
        <taxon>Pterygota</taxon>
        <taxon>Neoptera</taxon>
        <taxon>Endopterygota</taxon>
        <taxon>Diptera</taxon>
        <taxon>Nematocera</taxon>
        <taxon>Culicoidea</taxon>
        <taxon>Culicidae</taxon>
        <taxon>Anophelinae</taxon>
        <taxon>Anopheles</taxon>
    </lineage>
</organism>
<feature type="signal peptide" evidence="1">
    <location>
        <begin position="1"/>
        <end position="28"/>
    </location>
</feature>
<dbReference type="PROSITE" id="PS50940">
    <property type="entry name" value="CHIT_BIND_II"/>
    <property type="match status" value="1"/>
</dbReference>
<dbReference type="VEuPathDB" id="VectorBase:ACHR001653"/>
<dbReference type="AlphaFoldDB" id="A0A182JT21"/>
<protein>
    <recommendedName>
        <fullName evidence="2">Chitin-binding type-2 domain-containing protein</fullName>
    </recommendedName>
</protein>
<feature type="domain" description="Chitin-binding type-2" evidence="2">
    <location>
        <begin position="49"/>
        <end position="105"/>
    </location>
</feature>
<dbReference type="STRING" id="43041.A0A182JT21"/>
<dbReference type="Proteomes" id="UP000075881">
    <property type="component" value="Unassembled WGS sequence"/>
</dbReference>
<accession>A0A182JT21</accession>
<evidence type="ECO:0000256" key="1">
    <source>
        <dbReference type="SAM" id="SignalP"/>
    </source>
</evidence>
<evidence type="ECO:0000313" key="3">
    <source>
        <dbReference type="EnsemblMetazoa" id="ACHR001653-PA"/>
    </source>
</evidence>
<dbReference type="EnsemblMetazoa" id="ACHR001653-RA">
    <property type="protein sequence ID" value="ACHR001653-PA"/>
    <property type="gene ID" value="ACHR001653"/>
</dbReference>
<dbReference type="SUPFAM" id="SSF57625">
    <property type="entry name" value="Invertebrate chitin-binding proteins"/>
    <property type="match status" value="1"/>
</dbReference>
<keyword evidence="1" id="KW-0732">Signal</keyword>
<dbReference type="SMART" id="SM00494">
    <property type="entry name" value="ChtBD2"/>
    <property type="match status" value="1"/>
</dbReference>
<sequence length="247" mass="27214">MHQKTGGIKPLFSTVMVVLLVMGDFVMGNSKAQQATPVSCYYNVSTVPDYLCPPEVARMRLEHEASCTRYYVCENGKATEMSCPGRRFFNPRTQHCGRSVRPCQTNARALIRHVTECQKDGRSGTAAGDVCQRLFVPYPRVGHATGVLVCNVDGSAFLAHCPITPTGLQTVFVNGKCRVRQVMRGWHKWAKLLQCPGRYPPDVPVSINRTRAGIRPLDTTSSGFVRGTEEGGSGLNHTMLNIETVRV</sequence>
<dbReference type="GO" id="GO:0008061">
    <property type="term" value="F:chitin binding"/>
    <property type="evidence" value="ECO:0007669"/>
    <property type="project" value="InterPro"/>
</dbReference>
<dbReference type="Gene3D" id="2.170.140.10">
    <property type="entry name" value="Chitin binding domain"/>
    <property type="match status" value="1"/>
</dbReference>
<evidence type="ECO:0000259" key="2">
    <source>
        <dbReference type="PROSITE" id="PS50940"/>
    </source>
</evidence>
<reference evidence="3" key="2">
    <citation type="submission" date="2020-05" db="UniProtKB">
        <authorList>
            <consortium name="EnsemblMetazoa"/>
        </authorList>
    </citation>
    <scope>IDENTIFICATION</scope>
    <source>
        <strain evidence="3">ACHKN1017</strain>
    </source>
</reference>
<name>A0A182JT21_9DIPT</name>
<keyword evidence="4" id="KW-1185">Reference proteome</keyword>
<proteinExistence type="predicted"/>